<sequence>MAPTSVVPQQGENTAFIKELQWKENKSQDEFLGNLLSDDKISKDHIALKHSSSSSSGGCGASCQVTGSTAKAKAVDDPDIYTQLSINLWKRINAGYLVPRRPPTGVMRSVFTYDPSLIDHESMEFHRKRDFYSEYNEAAARFKLVHGNKKPLSKPKRVGKGGEEAMAVNGPPSAGIPGAKPLDGIATNNGDATKSNTLQIDQNTTPTTNTNPVSEPTTSTPSTTTTESKPVEPTR</sequence>
<feature type="compositionally biased region" description="Polar residues" evidence="1">
    <location>
        <begin position="186"/>
        <end position="202"/>
    </location>
</feature>
<organism evidence="2 3">
    <name type="scientific">Adiantum capillus-veneris</name>
    <name type="common">Maidenhair fern</name>
    <dbReference type="NCBI Taxonomy" id="13818"/>
    <lineage>
        <taxon>Eukaryota</taxon>
        <taxon>Viridiplantae</taxon>
        <taxon>Streptophyta</taxon>
        <taxon>Embryophyta</taxon>
        <taxon>Tracheophyta</taxon>
        <taxon>Polypodiopsida</taxon>
        <taxon>Polypodiidae</taxon>
        <taxon>Polypodiales</taxon>
        <taxon>Pteridineae</taxon>
        <taxon>Pteridaceae</taxon>
        <taxon>Vittarioideae</taxon>
        <taxon>Adiantum</taxon>
    </lineage>
</organism>
<accession>A0A9D4VAY8</accession>
<proteinExistence type="predicted"/>
<protein>
    <submittedName>
        <fullName evidence="2">Uncharacterized protein</fullName>
    </submittedName>
</protein>
<name>A0A9D4VAY8_ADICA</name>
<evidence type="ECO:0000313" key="3">
    <source>
        <dbReference type="Proteomes" id="UP000886520"/>
    </source>
</evidence>
<keyword evidence="3" id="KW-1185">Reference proteome</keyword>
<feature type="compositionally biased region" description="Low complexity" evidence="1">
    <location>
        <begin position="203"/>
        <end position="228"/>
    </location>
</feature>
<feature type="region of interest" description="Disordered" evidence="1">
    <location>
        <begin position="149"/>
        <end position="235"/>
    </location>
</feature>
<evidence type="ECO:0000256" key="1">
    <source>
        <dbReference type="SAM" id="MobiDB-lite"/>
    </source>
</evidence>
<dbReference type="OrthoDB" id="1918035at2759"/>
<gene>
    <name evidence="2" type="ORF">GOP47_0002767</name>
</gene>
<evidence type="ECO:0000313" key="2">
    <source>
        <dbReference type="EMBL" id="KAI5083024.1"/>
    </source>
</evidence>
<reference evidence="2" key="1">
    <citation type="submission" date="2021-01" db="EMBL/GenBank/DDBJ databases">
        <title>Adiantum capillus-veneris genome.</title>
        <authorList>
            <person name="Fang Y."/>
            <person name="Liao Q."/>
        </authorList>
    </citation>
    <scope>NUCLEOTIDE SEQUENCE</scope>
    <source>
        <strain evidence="2">H3</strain>
        <tissue evidence="2">Leaf</tissue>
    </source>
</reference>
<feature type="compositionally biased region" description="Basic residues" evidence="1">
    <location>
        <begin position="149"/>
        <end position="159"/>
    </location>
</feature>
<comment type="caution">
    <text evidence="2">The sequence shown here is derived from an EMBL/GenBank/DDBJ whole genome shotgun (WGS) entry which is preliminary data.</text>
</comment>
<dbReference type="Proteomes" id="UP000886520">
    <property type="component" value="Chromosome 3"/>
</dbReference>
<dbReference type="AlphaFoldDB" id="A0A9D4VAY8"/>
<dbReference type="EMBL" id="JABFUD020000002">
    <property type="protein sequence ID" value="KAI5083024.1"/>
    <property type="molecule type" value="Genomic_DNA"/>
</dbReference>